<dbReference type="EMBL" id="JBBWWR010000007">
    <property type="protein sequence ID" value="KAK8964061.1"/>
    <property type="molecule type" value="Genomic_DNA"/>
</dbReference>
<organism evidence="2 3">
    <name type="scientific">Platanthera guangdongensis</name>
    <dbReference type="NCBI Taxonomy" id="2320717"/>
    <lineage>
        <taxon>Eukaryota</taxon>
        <taxon>Viridiplantae</taxon>
        <taxon>Streptophyta</taxon>
        <taxon>Embryophyta</taxon>
        <taxon>Tracheophyta</taxon>
        <taxon>Spermatophyta</taxon>
        <taxon>Magnoliopsida</taxon>
        <taxon>Liliopsida</taxon>
        <taxon>Asparagales</taxon>
        <taxon>Orchidaceae</taxon>
        <taxon>Orchidoideae</taxon>
        <taxon>Orchideae</taxon>
        <taxon>Orchidinae</taxon>
        <taxon>Platanthera</taxon>
    </lineage>
</organism>
<evidence type="ECO:0000313" key="2">
    <source>
        <dbReference type="EMBL" id="KAK8964061.1"/>
    </source>
</evidence>
<gene>
    <name evidence="2" type="ORF">KSP40_PGU003709</name>
</gene>
<proteinExistence type="predicted"/>
<sequence length="158" mass="17907">MASMKAEKPANSQPSQVPLGQPIKEPAKAPDVIPKAVPAKPTPKVEQKPRAPTKIQVYQYLHCYSTQSLWIGGVTEHPYVASLPQLRSPHFSRNSILDTIERLLVSHHYHNMIMLCVTVSVEHSLRKKQKKIVLTKFRQVNQNQSQKVNKEIVLDTLE</sequence>
<comment type="caution">
    <text evidence="2">The sequence shown here is derived from an EMBL/GenBank/DDBJ whole genome shotgun (WGS) entry which is preliminary data.</text>
</comment>
<feature type="region of interest" description="Disordered" evidence="1">
    <location>
        <begin position="1"/>
        <end position="48"/>
    </location>
</feature>
<accession>A0ABR2MJ97</accession>
<evidence type="ECO:0000256" key="1">
    <source>
        <dbReference type="SAM" id="MobiDB-lite"/>
    </source>
</evidence>
<dbReference type="Proteomes" id="UP001412067">
    <property type="component" value="Unassembled WGS sequence"/>
</dbReference>
<evidence type="ECO:0000313" key="3">
    <source>
        <dbReference type="Proteomes" id="UP001412067"/>
    </source>
</evidence>
<keyword evidence="3" id="KW-1185">Reference proteome</keyword>
<reference evidence="2 3" key="1">
    <citation type="journal article" date="2022" name="Nat. Plants">
        <title>Genomes of leafy and leafless Platanthera orchids illuminate the evolution of mycoheterotrophy.</title>
        <authorList>
            <person name="Li M.H."/>
            <person name="Liu K.W."/>
            <person name="Li Z."/>
            <person name="Lu H.C."/>
            <person name="Ye Q.L."/>
            <person name="Zhang D."/>
            <person name="Wang J.Y."/>
            <person name="Li Y.F."/>
            <person name="Zhong Z.M."/>
            <person name="Liu X."/>
            <person name="Yu X."/>
            <person name="Liu D.K."/>
            <person name="Tu X.D."/>
            <person name="Liu B."/>
            <person name="Hao Y."/>
            <person name="Liao X.Y."/>
            <person name="Jiang Y.T."/>
            <person name="Sun W.H."/>
            <person name="Chen J."/>
            <person name="Chen Y.Q."/>
            <person name="Ai Y."/>
            <person name="Zhai J.W."/>
            <person name="Wu S.S."/>
            <person name="Zhou Z."/>
            <person name="Hsiao Y.Y."/>
            <person name="Wu W.L."/>
            <person name="Chen Y.Y."/>
            <person name="Lin Y.F."/>
            <person name="Hsu J.L."/>
            <person name="Li C.Y."/>
            <person name="Wang Z.W."/>
            <person name="Zhao X."/>
            <person name="Zhong W.Y."/>
            <person name="Ma X.K."/>
            <person name="Ma L."/>
            <person name="Huang J."/>
            <person name="Chen G.Z."/>
            <person name="Huang M.Z."/>
            <person name="Huang L."/>
            <person name="Peng D.H."/>
            <person name="Luo Y.B."/>
            <person name="Zou S.Q."/>
            <person name="Chen S.P."/>
            <person name="Lan S."/>
            <person name="Tsai W.C."/>
            <person name="Van de Peer Y."/>
            <person name="Liu Z.J."/>
        </authorList>
    </citation>
    <scope>NUCLEOTIDE SEQUENCE [LARGE SCALE GENOMIC DNA]</scope>
    <source>
        <strain evidence="2">Lor288</strain>
    </source>
</reference>
<protein>
    <submittedName>
        <fullName evidence="2">Uncharacterized protein</fullName>
    </submittedName>
</protein>
<name>A0ABR2MJ97_9ASPA</name>